<evidence type="ECO:0000313" key="2">
    <source>
        <dbReference type="EMBL" id="BAB86233.1"/>
    </source>
</evidence>
<organism evidence="2">
    <name type="scientific">Oryza sativa subsp. japonica</name>
    <name type="common">Rice</name>
    <dbReference type="NCBI Taxonomy" id="39947"/>
    <lineage>
        <taxon>Eukaryota</taxon>
        <taxon>Viridiplantae</taxon>
        <taxon>Streptophyta</taxon>
        <taxon>Embryophyta</taxon>
        <taxon>Tracheophyta</taxon>
        <taxon>Spermatophyta</taxon>
        <taxon>Magnoliopsida</taxon>
        <taxon>Liliopsida</taxon>
        <taxon>Poales</taxon>
        <taxon>Poaceae</taxon>
        <taxon>BOP clade</taxon>
        <taxon>Oryzoideae</taxon>
        <taxon>Oryzeae</taxon>
        <taxon>Oryzinae</taxon>
        <taxon>Oryza</taxon>
        <taxon>Oryza sativa</taxon>
    </lineage>
</organism>
<dbReference type="EMBL" id="AP003922">
    <property type="protein sequence ID" value="BAB86233.1"/>
    <property type="molecule type" value="Genomic_DNA"/>
</dbReference>
<proteinExistence type="predicted"/>
<accession>Q8RYX8</accession>
<dbReference type="PANTHER" id="PTHR36617:SF14">
    <property type="entry name" value="REVERSE TRANSCRIPTASE ZINC-BINDING DOMAIN-CONTAINING PROTEIN"/>
    <property type="match status" value="1"/>
</dbReference>
<protein>
    <submittedName>
        <fullName evidence="2">p0648C09.22 protein</fullName>
    </submittedName>
</protein>
<gene>
    <name evidence="2" type="primary">P0648C09.22</name>
</gene>
<reference evidence="2" key="1">
    <citation type="submission" date="2001-07" db="EMBL/GenBank/DDBJ databases">
        <title>Oryza sativa nipponbare(GA3) genomic DNA, chromosome 1, PAC clone:P0648C09.</title>
        <authorList>
            <person name="Sasaki T."/>
            <person name="Matsumoto T."/>
            <person name="Yamamoto K."/>
        </authorList>
    </citation>
    <scope>NUCLEOTIDE SEQUENCE</scope>
</reference>
<dbReference type="AlphaFoldDB" id="Q8RYX8"/>
<feature type="compositionally biased region" description="Basic and acidic residues" evidence="1">
    <location>
        <begin position="316"/>
        <end position="333"/>
    </location>
</feature>
<feature type="region of interest" description="Disordered" evidence="1">
    <location>
        <begin position="287"/>
        <end position="374"/>
    </location>
</feature>
<evidence type="ECO:0000256" key="1">
    <source>
        <dbReference type="SAM" id="MobiDB-lite"/>
    </source>
</evidence>
<dbReference type="PANTHER" id="PTHR36617">
    <property type="entry name" value="PROTEIN, PUTATIVE-RELATED"/>
    <property type="match status" value="1"/>
</dbReference>
<name>Q8RYX8_ORYSJ</name>
<feature type="compositionally biased region" description="Basic and acidic residues" evidence="1">
    <location>
        <begin position="300"/>
        <end position="309"/>
    </location>
</feature>
<sequence length="559" mass="64867">MIGDISANRIFSLTPASSFQKDKRVFAEKAFPNKFQARKPSCAKFKVLAKDFIHLEPCKTLSSIMTCEIMHTASHLKIDASKDKAPCGEPVCPVRYLGIPIHYRKLWNVDWKGVEDRFERKLSTWKGKNMSYDQYPTLSNVARKKQSTVAEVMSTTPLNISFRRAIVDQKLIEWDDLILRLANITLSNENDCFVWSLHKNGQFSVKSMYTAIMNCNVRIKKRILWDLKIPLKIKVFMWFLHEKPLSLSLRRYYYPCRIVFLVCCGCLLCWVKLAEHEKRETRIAHRTERNRPKLAAPSRDVVRDKDRDTAWTSNRRAREAAAARDGKRGDRRALTSPHNPPGRDGLGESRARKRGAQNVSPRAVSAGRTRHPRNHPINREISIFFTTSLQPTPKLIYHIRRSYCNYHYTNNYSMSNAPVATGGQFVTHLGSRPCDRIRTHRWQILLPPLLHNVLIQFPSARTIKIEMDQVAMAIDRPIDRHLHHQLRTCAHGRDETTRSGTEESKAFAWPLTRSIKPSCNHALLQHTEHSSSRRPYTQTIYYKKHYDGFLRFRLTAKIR</sequence>